<keyword evidence="2" id="KW-1185">Reference proteome</keyword>
<proteinExistence type="predicted"/>
<evidence type="ECO:0000313" key="1">
    <source>
        <dbReference type="EMBL" id="SIR05818.1"/>
    </source>
</evidence>
<dbReference type="Proteomes" id="UP000186914">
    <property type="component" value="Unassembled WGS sequence"/>
</dbReference>
<protein>
    <submittedName>
        <fullName evidence="1">Uncharacterized protein</fullName>
    </submittedName>
</protein>
<name>A0A1N6XTY1_9EURY</name>
<sequence length="76" mass="8915">MHAGGYGRETSNTNHHKELFPFTAFRTTMCQYCTAREDGWTKLLDYDDVYQRAVGSRSDDEYGFHESWDDLRDQLA</sequence>
<dbReference type="EMBL" id="FTNO01000001">
    <property type="protein sequence ID" value="SIR05818.1"/>
    <property type="molecule type" value="Genomic_DNA"/>
</dbReference>
<dbReference type="AlphaFoldDB" id="A0A1N6XTY1"/>
<accession>A0A1N6XTY1</accession>
<evidence type="ECO:0000313" key="2">
    <source>
        <dbReference type="Proteomes" id="UP000186914"/>
    </source>
</evidence>
<gene>
    <name evidence="1" type="ORF">SAMN05421858_1275</name>
</gene>
<organism evidence="1 2">
    <name type="scientific">Haladaptatus litoreus</name>
    <dbReference type="NCBI Taxonomy" id="553468"/>
    <lineage>
        <taxon>Archaea</taxon>
        <taxon>Methanobacteriati</taxon>
        <taxon>Methanobacteriota</taxon>
        <taxon>Stenosarchaea group</taxon>
        <taxon>Halobacteria</taxon>
        <taxon>Halobacteriales</taxon>
        <taxon>Haladaptataceae</taxon>
        <taxon>Haladaptatus</taxon>
    </lineage>
</organism>
<reference evidence="2" key="1">
    <citation type="submission" date="2017-01" db="EMBL/GenBank/DDBJ databases">
        <authorList>
            <person name="Varghese N."/>
            <person name="Submissions S."/>
        </authorList>
    </citation>
    <scope>NUCLEOTIDE SEQUENCE [LARGE SCALE GENOMIC DNA]</scope>
    <source>
        <strain evidence="2">CGMCC 1.7737</strain>
    </source>
</reference>